<reference evidence="7" key="2">
    <citation type="journal article" date="2021" name="PeerJ">
        <title>Extensive microbial diversity within the chicken gut microbiome revealed by metagenomics and culture.</title>
        <authorList>
            <person name="Gilroy R."/>
            <person name="Ravi A."/>
            <person name="Getino M."/>
            <person name="Pursley I."/>
            <person name="Horton D.L."/>
            <person name="Alikhan N.F."/>
            <person name="Baker D."/>
            <person name="Gharbi K."/>
            <person name="Hall N."/>
            <person name="Watson M."/>
            <person name="Adriaenssens E.M."/>
            <person name="Foster-Nyarko E."/>
            <person name="Jarju S."/>
            <person name="Secka A."/>
            <person name="Antonio M."/>
            <person name="Oren A."/>
            <person name="Chaudhuri R.R."/>
            <person name="La Ragione R."/>
            <person name="Hildebrand F."/>
            <person name="Pallen M.J."/>
        </authorList>
    </citation>
    <scope>NUCLEOTIDE SEQUENCE</scope>
    <source>
        <strain evidence="7">CHK123-3438</strain>
    </source>
</reference>
<feature type="transmembrane region" description="Helical" evidence="6">
    <location>
        <begin position="248"/>
        <end position="267"/>
    </location>
</feature>
<feature type="transmembrane region" description="Helical" evidence="6">
    <location>
        <begin position="214"/>
        <end position="236"/>
    </location>
</feature>
<keyword evidence="5 6" id="KW-0472">Membrane</keyword>
<evidence type="ECO:0000256" key="3">
    <source>
        <dbReference type="ARBA" id="ARBA00022692"/>
    </source>
</evidence>
<dbReference type="InterPro" id="IPR002549">
    <property type="entry name" value="AI-2E-like"/>
</dbReference>
<evidence type="ECO:0000256" key="1">
    <source>
        <dbReference type="ARBA" id="ARBA00004141"/>
    </source>
</evidence>
<evidence type="ECO:0000256" key="5">
    <source>
        <dbReference type="ARBA" id="ARBA00023136"/>
    </source>
</evidence>
<comment type="caution">
    <text evidence="7">The sequence shown here is derived from an EMBL/GenBank/DDBJ whole genome shotgun (WGS) entry which is preliminary data.</text>
</comment>
<feature type="transmembrane region" description="Helical" evidence="6">
    <location>
        <begin position="315"/>
        <end position="343"/>
    </location>
</feature>
<dbReference type="PANTHER" id="PTHR21716">
    <property type="entry name" value="TRANSMEMBRANE PROTEIN"/>
    <property type="match status" value="1"/>
</dbReference>
<dbReference type="AlphaFoldDB" id="A0A9D1GI69"/>
<dbReference type="GO" id="GO:0016020">
    <property type="term" value="C:membrane"/>
    <property type="evidence" value="ECO:0007669"/>
    <property type="project" value="UniProtKB-SubCell"/>
</dbReference>
<proteinExistence type="inferred from homology"/>
<protein>
    <submittedName>
        <fullName evidence="7">Sporulation integral membrane protein YtvI</fullName>
    </submittedName>
</protein>
<dbReference type="GO" id="GO:0055085">
    <property type="term" value="P:transmembrane transport"/>
    <property type="evidence" value="ECO:0007669"/>
    <property type="project" value="TreeGrafter"/>
</dbReference>
<comment type="subcellular location">
    <subcellularLocation>
        <location evidence="1">Membrane</location>
        <topology evidence="1">Multi-pass membrane protein</topology>
    </subcellularLocation>
</comment>
<dbReference type="Pfam" id="PF01594">
    <property type="entry name" value="AI-2E_transport"/>
    <property type="match status" value="1"/>
</dbReference>
<gene>
    <name evidence="7" type="primary">ytvI</name>
    <name evidence="7" type="ORF">IAB60_05885</name>
</gene>
<reference evidence="7" key="1">
    <citation type="submission" date="2020-10" db="EMBL/GenBank/DDBJ databases">
        <authorList>
            <person name="Gilroy R."/>
        </authorList>
    </citation>
    <scope>NUCLEOTIDE SEQUENCE</scope>
    <source>
        <strain evidence="7">CHK123-3438</strain>
    </source>
</reference>
<evidence type="ECO:0000256" key="4">
    <source>
        <dbReference type="ARBA" id="ARBA00022989"/>
    </source>
</evidence>
<keyword evidence="4 6" id="KW-1133">Transmembrane helix</keyword>
<sequence length="356" mass="39962">MDSNKTEIRRAFIINFVYFILIAGVVLFVLRNLLPMFAPFLIGFVVASLLTPLIRSITSRWKISRSLISIVCLLLCYAVIFVIIWFFGSRFINVVQEQATRLPEYYNRFLEPELLKLSDKILASFPDSRQTIEELLNSLESSMQDAIRSVSGMIISLGASWIVGFPGFLIQLIFTIISSFFFTLDYDTVINFVLRQFKPAKQEMLVEIVTSARTVIWKILRVYALLMTITFFELYAGFTLFKIPMAPLLAFCVAIVDILPVLGTGTILIPWGIILLILGNTSLGIGILLLYVLITAVRQFLEPKIIGSQVGLHPIVTLLCIFAGAQLIGVIGIFAFPVIATIIKKMNDEGTIHVIH</sequence>
<feature type="transmembrane region" description="Helical" evidence="6">
    <location>
        <begin position="273"/>
        <end position="294"/>
    </location>
</feature>
<dbReference type="PANTHER" id="PTHR21716:SF68">
    <property type="entry name" value="TRANSPORT PROTEIN YTVI-RELATED"/>
    <property type="match status" value="1"/>
</dbReference>
<evidence type="ECO:0000313" key="8">
    <source>
        <dbReference type="Proteomes" id="UP000886860"/>
    </source>
</evidence>
<evidence type="ECO:0000256" key="6">
    <source>
        <dbReference type="SAM" id="Phobius"/>
    </source>
</evidence>
<comment type="similarity">
    <text evidence="2">Belongs to the autoinducer-2 exporter (AI-2E) (TC 2.A.86) family.</text>
</comment>
<dbReference type="Proteomes" id="UP000886860">
    <property type="component" value="Unassembled WGS sequence"/>
</dbReference>
<feature type="transmembrane region" description="Helical" evidence="6">
    <location>
        <begin position="36"/>
        <end position="54"/>
    </location>
</feature>
<organism evidence="7 8">
    <name type="scientific">Candidatus Caccovicinus merdipullorum</name>
    <dbReference type="NCBI Taxonomy" id="2840724"/>
    <lineage>
        <taxon>Bacteria</taxon>
        <taxon>Bacillati</taxon>
        <taxon>Bacillota</taxon>
        <taxon>Clostridia</taxon>
        <taxon>Eubacteriales</taxon>
        <taxon>Candidatus Caccovicinus</taxon>
    </lineage>
</organism>
<dbReference type="InterPro" id="IPR014227">
    <property type="entry name" value="YtvI-like"/>
</dbReference>
<dbReference type="NCBIfam" id="TIGR02872">
    <property type="entry name" value="spore_ytvI"/>
    <property type="match status" value="1"/>
</dbReference>
<evidence type="ECO:0000256" key="2">
    <source>
        <dbReference type="ARBA" id="ARBA00009773"/>
    </source>
</evidence>
<feature type="transmembrane region" description="Helical" evidence="6">
    <location>
        <begin position="66"/>
        <end position="87"/>
    </location>
</feature>
<name>A0A9D1GI69_9FIRM</name>
<feature type="transmembrane region" description="Helical" evidence="6">
    <location>
        <begin position="12"/>
        <end position="30"/>
    </location>
</feature>
<evidence type="ECO:0000313" key="7">
    <source>
        <dbReference type="EMBL" id="HIT41615.1"/>
    </source>
</evidence>
<accession>A0A9D1GI69</accession>
<dbReference type="EMBL" id="DVKS01000098">
    <property type="protein sequence ID" value="HIT41615.1"/>
    <property type="molecule type" value="Genomic_DNA"/>
</dbReference>
<keyword evidence="3 6" id="KW-0812">Transmembrane</keyword>